<dbReference type="EMBL" id="JBHSEL010000019">
    <property type="protein sequence ID" value="MFC4623962.1"/>
    <property type="molecule type" value="Genomic_DNA"/>
</dbReference>
<feature type="transmembrane region" description="Helical" evidence="1">
    <location>
        <begin position="73"/>
        <end position="97"/>
    </location>
</feature>
<protein>
    <submittedName>
        <fullName evidence="3">DMT family transporter</fullName>
    </submittedName>
</protein>
<keyword evidence="4" id="KW-1185">Reference proteome</keyword>
<dbReference type="Pfam" id="PF00892">
    <property type="entry name" value="EamA"/>
    <property type="match status" value="2"/>
</dbReference>
<dbReference type="SUPFAM" id="SSF103481">
    <property type="entry name" value="Multidrug resistance efflux transporter EmrE"/>
    <property type="match status" value="2"/>
</dbReference>
<feature type="transmembrane region" description="Helical" evidence="1">
    <location>
        <begin position="103"/>
        <end position="125"/>
    </location>
</feature>
<keyword evidence="1" id="KW-0812">Transmembrane</keyword>
<feature type="transmembrane region" description="Helical" evidence="1">
    <location>
        <begin position="222"/>
        <end position="244"/>
    </location>
</feature>
<evidence type="ECO:0000313" key="3">
    <source>
        <dbReference type="EMBL" id="MFC4623962.1"/>
    </source>
</evidence>
<evidence type="ECO:0000259" key="2">
    <source>
        <dbReference type="Pfam" id="PF00892"/>
    </source>
</evidence>
<dbReference type="RefSeq" id="WP_374834644.1">
    <property type="nucleotide sequence ID" value="NZ_JBHEEZ010000069.1"/>
</dbReference>
<feature type="transmembrane region" description="Helical" evidence="1">
    <location>
        <begin position="132"/>
        <end position="151"/>
    </location>
</feature>
<organism evidence="3 4">
    <name type="scientific">Daeguia caeni</name>
    <dbReference type="NCBI Taxonomy" id="439612"/>
    <lineage>
        <taxon>Bacteria</taxon>
        <taxon>Pseudomonadati</taxon>
        <taxon>Pseudomonadota</taxon>
        <taxon>Alphaproteobacteria</taxon>
        <taxon>Hyphomicrobiales</taxon>
        <taxon>Brucellaceae</taxon>
        <taxon>Daeguia</taxon>
    </lineage>
</organism>
<dbReference type="InterPro" id="IPR037185">
    <property type="entry name" value="EmrE-like"/>
</dbReference>
<keyword evidence="1" id="KW-1133">Transmembrane helix</keyword>
<feature type="transmembrane region" description="Helical" evidence="1">
    <location>
        <begin position="163"/>
        <end position="182"/>
    </location>
</feature>
<evidence type="ECO:0000313" key="4">
    <source>
        <dbReference type="Proteomes" id="UP001596042"/>
    </source>
</evidence>
<dbReference type="PANTHER" id="PTHR22911">
    <property type="entry name" value="ACYL-MALONYL CONDENSING ENZYME-RELATED"/>
    <property type="match status" value="1"/>
</dbReference>
<feature type="domain" description="EamA" evidence="2">
    <location>
        <begin position="15"/>
        <end position="143"/>
    </location>
</feature>
<keyword evidence="1" id="KW-0472">Membrane</keyword>
<proteinExistence type="predicted"/>
<feature type="domain" description="EamA" evidence="2">
    <location>
        <begin position="161"/>
        <end position="292"/>
    </location>
</feature>
<dbReference type="PANTHER" id="PTHR22911:SF76">
    <property type="entry name" value="EAMA DOMAIN-CONTAINING PROTEIN"/>
    <property type="match status" value="1"/>
</dbReference>
<name>A0ABV9H195_9HYPH</name>
<feature type="transmembrane region" description="Helical" evidence="1">
    <location>
        <begin position="251"/>
        <end position="270"/>
    </location>
</feature>
<accession>A0ABV9H195</accession>
<feature type="transmembrane region" description="Helical" evidence="1">
    <location>
        <begin position="12"/>
        <end position="34"/>
    </location>
</feature>
<dbReference type="InterPro" id="IPR000620">
    <property type="entry name" value="EamA_dom"/>
</dbReference>
<feature type="transmembrane region" description="Helical" evidence="1">
    <location>
        <begin position="276"/>
        <end position="293"/>
    </location>
</feature>
<sequence>MSATTVEASRPAGTMIGIFALLGAVVAMSISPSIVRFADVGPLASAFWRVFLALPVLWLWMRAEEKQQGRKSAGSWSLPIILTGIAFAFDLLFWHLAIMRTSIANATFFATMSPLWVIIISWLVYRLVPSKAIVLGLFLCICGGTTLIYQSMSLNPAHAVGDFLGICTGVFCGAYFVTVGAARKTTGPARVTFEMSIISAAILGLVALYQEGNLLPHSLNGWLILLLLALVCHAGGQGLLTIALGRLPTTFSSLVIFLEALCAAGFAWILQNEPVSLIQAFGGAVVLAGIWIARPRK</sequence>
<comment type="caution">
    <text evidence="3">The sequence shown here is derived from an EMBL/GenBank/DDBJ whole genome shotgun (WGS) entry which is preliminary data.</text>
</comment>
<feature type="transmembrane region" description="Helical" evidence="1">
    <location>
        <begin position="40"/>
        <end position="61"/>
    </location>
</feature>
<reference evidence="4" key="1">
    <citation type="journal article" date="2019" name="Int. J. Syst. Evol. Microbiol.">
        <title>The Global Catalogue of Microorganisms (GCM) 10K type strain sequencing project: providing services to taxonomists for standard genome sequencing and annotation.</title>
        <authorList>
            <consortium name="The Broad Institute Genomics Platform"/>
            <consortium name="The Broad Institute Genome Sequencing Center for Infectious Disease"/>
            <person name="Wu L."/>
            <person name="Ma J."/>
        </authorList>
    </citation>
    <scope>NUCLEOTIDE SEQUENCE [LARGE SCALE GENOMIC DNA]</scope>
    <source>
        <strain evidence="4">CGMCC 1.15731</strain>
    </source>
</reference>
<dbReference type="Proteomes" id="UP001596042">
    <property type="component" value="Unassembled WGS sequence"/>
</dbReference>
<feature type="transmembrane region" description="Helical" evidence="1">
    <location>
        <begin position="191"/>
        <end position="210"/>
    </location>
</feature>
<gene>
    <name evidence="3" type="ORF">ACFO1V_01745</name>
</gene>
<evidence type="ECO:0000256" key="1">
    <source>
        <dbReference type="SAM" id="Phobius"/>
    </source>
</evidence>